<accession>A0ABQ8VAC8</accession>
<gene>
    <name evidence="2" type="ORF">C8R41DRAFT_869669</name>
</gene>
<evidence type="ECO:0000313" key="2">
    <source>
        <dbReference type="EMBL" id="KAJ4476516.1"/>
    </source>
</evidence>
<proteinExistence type="predicted"/>
<protein>
    <submittedName>
        <fullName evidence="2">Uncharacterized protein</fullName>
    </submittedName>
</protein>
<dbReference type="EMBL" id="JANVFT010000070">
    <property type="protein sequence ID" value="KAJ4476516.1"/>
    <property type="molecule type" value="Genomic_DNA"/>
</dbReference>
<reference evidence="2" key="1">
    <citation type="submission" date="2022-08" db="EMBL/GenBank/DDBJ databases">
        <title>A Global Phylogenomic Analysis of the Shiitake Genus Lentinula.</title>
        <authorList>
            <consortium name="DOE Joint Genome Institute"/>
            <person name="Sierra-Patev S."/>
            <person name="Min B."/>
            <person name="Naranjo-Ortiz M."/>
            <person name="Looney B."/>
            <person name="Konkel Z."/>
            <person name="Slot J.C."/>
            <person name="Sakamoto Y."/>
            <person name="Steenwyk J.L."/>
            <person name="Rokas A."/>
            <person name="Carro J."/>
            <person name="Camarero S."/>
            <person name="Ferreira P."/>
            <person name="Molpeceres G."/>
            <person name="Ruiz-Duenas F.J."/>
            <person name="Serrano A."/>
            <person name="Henrissat B."/>
            <person name="Drula E."/>
            <person name="Hughes K.W."/>
            <person name="Mata J.L."/>
            <person name="Ishikawa N.K."/>
            <person name="Vargas-Isla R."/>
            <person name="Ushijima S."/>
            <person name="Smith C.A."/>
            <person name="Ahrendt S."/>
            <person name="Andreopoulos W."/>
            <person name="He G."/>
            <person name="Labutti K."/>
            <person name="Lipzen A."/>
            <person name="Ng V."/>
            <person name="Riley R."/>
            <person name="Sandor L."/>
            <person name="Barry K."/>
            <person name="Martinez A.T."/>
            <person name="Xiao Y."/>
            <person name="Gibbons J.G."/>
            <person name="Terashima K."/>
            <person name="Grigoriev I.V."/>
            <person name="Hibbett D.S."/>
        </authorList>
    </citation>
    <scope>NUCLEOTIDE SEQUENCE</scope>
    <source>
        <strain evidence="2">RHP3577 ss4</strain>
    </source>
</reference>
<keyword evidence="1" id="KW-1133">Transmembrane helix</keyword>
<organism evidence="2 3">
    <name type="scientific">Lentinula lateritia</name>
    <dbReference type="NCBI Taxonomy" id="40482"/>
    <lineage>
        <taxon>Eukaryota</taxon>
        <taxon>Fungi</taxon>
        <taxon>Dikarya</taxon>
        <taxon>Basidiomycota</taxon>
        <taxon>Agaricomycotina</taxon>
        <taxon>Agaricomycetes</taxon>
        <taxon>Agaricomycetidae</taxon>
        <taxon>Agaricales</taxon>
        <taxon>Marasmiineae</taxon>
        <taxon>Omphalotaceae</taxon>
        <taxon>Lentinula</taxon>
    </lineage>
</organism>
<name>A0ABQ8VAC8_9AGAR</name>
<keyword evidence="1" id="KW-0812">Transmembrane</keyword>
<keyword evidence="3" id="KW-1185">Reference proteome</keyword>
<evidence type="ECO:0000256" key="1">
    <source>
        <dbReference type="SAM" id="Phobius"/>
    </source>
</evidence>
<keyword evidence="1" id="KW-0472">Membrane</keyword>
<comment type="caution">
    <text evidence="2">The sequence shown here is derived from an EMBL/GenBank/DDBJ whole genome shotgun (WGS) entry which is preliminary data.</text>
</comment>
<evidence type="ECO:0000313" key="3">
    <source>
        <dbReference type="Proteomes" id="UP001150217"/>
    </source>
</evidence>
<feature type="transmembrane region" description="Helical" evidence="1">
    <location>
        <begin position="113"/>
        <end position="135"/>
    </location>
</feature>
<sequence>MAILGNTFTILQNAAENSNTMEVTPQPPELVCGQYQNKTNWFSEAQQDKSDNLNDRDCIPKAPGSNAHRFFAFRAFATSLEGFNNVSKSTACTCYWIAVDMTILTGTFVCTSIIWLIISVVGELVAVLLIVYYFYTTYLV</sequence>
<dbReference type="Proteomes" id="UP001150217">
    <property type="component" value="Unassembled WGS sequence"/>
</dbReference>